<name>A0A831RJC8_9GAMM</name>
<sequence length="348" mass="39785">MAPSTSGAGADAPPVVDIVLPYRNAADTLDECLDSILAQTLRRFRLLAIDDHSDDGSAAIVRRHAARDPRIHCLDNGGHGLVDALNLGLERATTPLIARMDADDRMHPERLRLQYRRLLEQPQISLLGCATRPFPPQGLRRGLIEYIRWQNGCNDPRQIADEIYIESPFAHPGVMFRREPVQRLGGYRDGPFPEDYDLWLRLHHTGAVMAKLPQVLLEWRDSPRRVSRRDPRCSREAFDRLRAHYLARDPRLLARRDHFVIWGAGRRTRKRCRWLLEQGFSPVAWIDIDPNKIGNRLNGVPVVAPRWLRRPRRPLVLIYVASHGARERIAAELEGMGYRRGADYLAVG</sequence>
<dbReference type="SUPFAM" id="SSF53448">
    <property type="entry name" value="Nucleotide-diphospho-sugar transferases"/>
    <property type="match status" value="1"/>
</dbReference>
<evidence type="ECO:0000313" key="5">
    <source>
        <dbReference type="EMBL" id="HEB95470.1"/>
    </source>
</evidence>
<keyword evidence="3" id="KW-0808">Transferase</keyword>
<proteinExistence type="inferred from homology"/>
<feature type="domain" description="Glycosyltransferase 2-like" evidence="4">
    <location>
        <begin position="18"/>
        <end position="184"/>
    </location>
</feature>
<dbReference type="PANTHER" id="PTHR43685:SF5">
    <property type="entry name" value="GLYCOSYLTRANSFERASE EPSE-RELATED"/>
    <property type="match status" value="1"/>
</dbReference>
<dbReference type="PANTHER" id="PTHR43685">
    <property type="entry name" value="GLYCOSYLTRANSFERASE"/>
    <property type="match status" value="1"/>
</dbReference>
<evidence type="ECO:0000259" key="4">
    <source>
        <dbReference type="Pfam" id="PF00535"/>
    </source>
</evidence>
<accession>A0A831RJC8</accession>
<evidence type="ECO:0000256" key="2">
    <source>
        <dbReference type="ARBA" id="ARBA00022676"/>
    </source>
</evidence>
<keyword evidence="2" id="KW-0328">Glycosyltransferase</keyword>
<dbReference type="GO" id="GO:0016757">
    <property type="term" value="F:glycosyltransferase activity"/>
    <property type="evidence" value="ECO:0007669"/>
    <property type="project" value="UniProtKB-KW"/>
</dbReference>
<dbReference type="Gene3D" id="3.90.550.10">
    <property type="entry name" value="Spore Coat Polysaccharide Biosynthesis Protein SpsA, Chain A"/>
    <property type="match status" value="1"/>
</dbReference>
<comment type="similarity">
    <text evidence="1">Belongs to the glycosyltransferase 2 family.</text>
</comment>
<gene>
    <name evidence="5" type="ORF">ENI96_03425</name>
</gene>
<dbReference type="AlphaFoldDB" id="A0A831RJC8"/>
<dbReference type="InterPro" id="IPR029044">
    <property type="entry name" value="Nucleotide-diphossugar_trans"/>
</dbReference>
<dbReference type="InterPro" id="IPR050834">
    <property type="entry name" value="Glycosyltransf_2"/>
</dbReference>
<dbReference type="InterPro" id="IPR001173">
    <property type="entry name" value="Glyco_trans_2-like"/>
</dbReference>
<dbReference type="EMBL" id="DRKP01000045">
    <property type="protein sequence ID" value="HEB95470.1"/>
    <property type="molecule type" value="Genomic_DNA"/>
</dbReference>
<protein>
    <submittedName>
        <fullName evidence="5">Glycosyltransferase</fullName>
    </submittedName>
</protein>
<organism evidence="5">
    <name type="scientific">Sedimenticola thiotaurini</name>
    <dbReference type="NCBI Taxonomy" id="1543721"/>
    <lineage>
        <taxon>Bacteria</taxon>
        <taxon>Pseudomonadati</taxon>
        <taxon>Pseudomonadota</taxon>
        <taxon>Gammaproteobacteria</taxon>
        <taxon>Chromatiales</taxon>
        <taxon>Sedimenticolaceae</taxon>
        <taxon>Sedimenticola</taxon>
    </lineage>
</organism>
<reference evidence="5" key="1">
    <citation type="journal article" date="2020" name="mSystems">
        <title>Genome- and Community-Level Interaction Insights into Carbon Utilization and Element Cycling Functions of Hydrothermarchaeota in Hydrothermal Sediment.</title>
        <authorList>
            <person name="Zhou Z."/>
            <person name="Liu Y."/>
            <person name="Xu W."/>
            <person name="Pan J."/>
            <person name="Luo Z.H."/>
            <person name="Li M."/>
        </authorList>
    </citation>
    <scope>NUCLEOTIDE SEQUENCE [LARGE SCALE GENOMIC DNA]</scope>
    <source>
        <strain evidence="5">HyVt-443</strain>
    </source>
</reference>
<dbReference type="Pfam" id="PF00535">
    <property type="entry name" value="Glycos_transf_2"/>
    <property type="match status" value="1"/>
</dbReference>
<dbReference type="CDD" id="cd00761">
    <property type="entry name" value="Glyco_tranf_GTA_type"/>
    <property type="match status" value="1"/>
</dbReference>
<dbReference type="Proteomes" id="UP000886251">
    <property type="component" value="Unassembled WGS sequence"/>
</dbReference>
<evidence type="ECO:0000256" key="1">
    <source>
        <dbReference type="ARBA" id="ARBA00006739"/>
    </source>
</evidence>
<comment type="caution">
    <text evidence="5">The sequence shown here is derived from an EMBL/GenBank/DDBJ whole genome shotgun (WGS) entry which is preliminary data.</text>
</comment>
<evidence type="ECO:0000256" key="3">
    <source>
        <dbReference type="ARBA" id="ARBA00022679"/>
    </source>
</evidence>